<sequence>MQQTSQYPNILNPGPRTEQFRFHSLATELRYSILSFLDKDRDRLSFAKCSKDFYFFIFPLRFRERGVRVYKDESYGWLELFDDGGWMAPVRHYIRSATLEAKNIGDILPLPASLLRFPNITRLAVSISNTGTFERNIYAAIFPLLEVSIPFYHNITYFALWLSGQEFDLNALNMFGRGTPIDMFRKPRKKLVLREGTDTESGDFKLYEYRLLTLPEEEQEFLGYYISPEQFLDMLVAGEIPFPKKLRTFDIFTVKQEDYWDPLFLFPLVLNKGIDTLCLEDITDTDLIIQTPRQSYCFENIKTLQLNRVTETNRRLSDLLKIHFPNLDSLKLTIGDTFPKPKISWVKKAIPKKIPNIKNLEIVWMEPGPDYYKSFRFVTEDLERRLNRGSLKLLRTMKISTVFNRPFGMGLVEKEAMCRISRVGEDEGPGSGRWVFDCTGDLDYGNKLDYYSDGDSDEASECDSDFRGRWRGSDIGGSDRGSFNSEDDSTGSETDDGTDDGSGSL</sequence>
<gene>
    <name evidence="2" type="ORF">TWF506_008475</name>
</gene>
<dbReference type="Proteomes" id="UP001307849">
    <property type="component" value="Unassembled WGS sequence"/>
</dbReference>
<feature type="compositionally biased region" description="Acidic residues" evidence="1">
    <location>
        <begin position="454"/>
        <end position="463"/>
    </location>
</feature>
<reference evidence="2 3" key="1">
    <citation type="submission" date="2019-10" db="EMBL/GenBank/DDBJ databases">
        <authorList>
            <person name="Palmer J.M."/>
        </authorList>
    </citation>
    <scope>NUCLEOTIDE SEQUENCE [LARGE SCALE GENOMIC DNA]</scope>
    <source>
        <strain evidence="2 3">TWF506</strain>
    </source>
</reference>
<dbReference type="EMBL" id="JAVHJM010000005">
    <property type="protein sequence ID" value="KAK6514048.1"/>
    <property type="molecule type" value="Genomic_DNA"/>
</dbReference>
<feature type="region of interest" description="Disordered" evidence="1">
    <location>
        <begin position="454"/>
        <end position="505"/>
    </location>
</feature>
<proteinExistence type="predicted"/>
<comment type="caution">
    <text evidence="2">The sequence shown here is derived from an EMBL/GenBank/DDBJ whole genome shotgun (WGS) entry which is preliminary data.</text>
</comment>
<evidence type="ECO:0000313" key="2">
    <source>
        <dbReference type="EMBL" id="KAK6514048.1"/>
    </source>
</evidence>
<organism evidence="2 3">
    <name type="scientific">Arthrobotrys conoides</name>
    <dbReference type="NCBI Taxonomy" id="74498"/>
    <lineage>
        <taxon>Eukaryota</taxon>
        <taxon>Fungi</taxon>
        <taxon>Dikarya</taxon>
        <taxon>Ascomycota</taxon>
        <taxon>Pezizomycotina</taxon>
        <taxon>Orbiliomycetes</taxon>
        <taxon>Orbiliales</taxon>
        <taxon>Orbiliaceae</taxon>
        <taxon>Arthrobotrys</taxon>
    </lineage>
</organism>
<feature type="compositionally biased region" description="Acidic residues" evidence="1">
    <location>
        <begin position="485"/>
        <end position="499"/>
    </location>
</feature>
<evidence type="ECO:0000256" key="1">
    <source>
        <dbReference type="SAM" id="MobiDB-lite"/>
    </source>
</evidence>
<accession>A0AAN8NDA8</accession>
<evidence type="ECO:0000313" key="3">
    <source>
        <dbReference type="Proteomes" id="UP001307849"/>
    </source>
</evidence>
<name>A0AAN8NDA8_9PEZI</name>
<keyword evidence="3" id="KW-1185">Reference proteome</keyword>
<dbReference type="AlphaFoldDB" id="A0AAN8NDA8"/>
<protein>
    <submittedName>
        <fullName evidence="2">Uncharacterized protein</fullName>
    </submittedName>
</protein>